<dbReference type="Proteomes" id="UP000468943">
    <property type="component" value="Unassembled WGS sequence"/>
</dbReference>
<accession>A0A6I4SLV4</accession>
<dbReference type="InterPro" id="IPR000182">
    <property type="entry name" value="GNAT_dom"/>
</dbReference>
<dbReference type="PANTHER" id="PTHR43877:SF2">
    <property type="entry name" value="AMINOALKYLPHOSPHONATE N-ACETYLTRANSFERASE-RELATED"/>
    <property type="match status" value="1"/>
</dbReference>
<evidence type="ECO:0000256" key="2">
    <source>
        <dbReference type="ARBA" id="ARBA00023315"/>
    </source>
</evidence>
<evidence type="ECO:0000259" key="3">
    <source>
        <dbReference type="PROSITE" id="PS51186"/>
    </source>
</evidence>
<gene>
    <name evidence="4" type="ORF">GRI36_04310</name>
</gene>
<comment type="caution">
    <text evidence="4">The sequence shown here is derived from an EMBL/GenBank/DDBJ whole genome shotgun (WGS) entry which is preliminary data.</text>
</comment>
<keyword evidence="1 4" id="KW-0808">Transferase</keyword>
<dbReference type="InterPro" id="IPR016181">
    <property type="entry name" value="Acyl_CoA_acyltransferase"/>
</dbReference>
<dbReference type="AlphaFoldDB" id="A0A6I4SLV4"/>
<keyword evidence="5" id="KW-1185">Reference proteome</keyword>
<dbReference type="EMBL" id="WTYS01000001">
    <property type="protein sequence ID" value="MXO56100.1"/>
    <property type="molecule type" value="Genomic_DNA"/>
</dbReference>
<dbReference type="PANTHER" id="PTHR43877">
    <property type="entry name" value="AMINOALKYLPHOSPHONATE N-ACETYLTRANSFERASE-RELATED-RELATED"/>
    <property type="match status" value="1"/>
</dbReference>
<keyword evidence="2" id="KW-0012">Acyltransferase</keyword>
<protein>
    <submittedName>
        <fullName evidence="4">GNAT family N-acetyltransferase</fullName>
    </submittedName>
</protein>
<reference evidence="4 5" key="1">
    <citation type="submission" date="2019-12" db="EMBL/GenBank/DDBJ databases">
        <title>Genomic-based taxomic classification of the family Erythrobacteraceae.</title>
        <authorList>
            <person name="Xu L."/>
        </authorList>
    </citation>
    <scope>NUCLEOTIDE SEQUENCE [LARGE SCALE GENOMIC DNA]</scope>
    <source>
        <strain evidence="4 5">JCM 17802</strain>
    </source>
</reference>
<evidence type="ECO:0000313" key="4">
    <source>
        <dbReference type="EMBL" id="MXO56100.1"/>
    </source>
</evidence>
<proteinExistence type="predicted"/>
<name>A0A6I4SLV4_9SPHN</name>
<dbReference type="GO" id="GO:0016747">
    <property type="term" value="F:acyltransferase activity, transferring groups other than amino-acyl groups"/>
    <property type="evidence" value="ECO:0007669"/>
    <property type="project" value="InterPro"/>
</dbReference>
<feature type="domain" description="N-acetyltransferase" evidence="3">
    <location>
        <begin position="1"/>
        <end position="171"/>
    </location>
</feature>
<dbReference type="CDD" id="cd04301">
    <property type="entry name" value="NAT_SF"/>
    <property type="match status" value="1"/>
</dbReference>
<dbReference type="Pfam" id="PF00583">
    <property type="entry name" value="Acetyltransf_1"/>
    <property type="match status" value="1"/>
</dbReference>
<dbReference type="OrthoDB" id="143110at2"/>
<dbReference type="PROSITE" id="PS51186">
    <property type="entry name" value="GNAT"/>
    <property type="match status" value="1"/>
</dbReference>
<sequence length="171" mass="18809">MILRPASLDDVTALAALGRDSFLAAFEHLYKPSDLAAFLEQAYSLEGVGGDLAHPNLVYRLAEDAEGLAGYCKIAKRSAYAEHSDAVRPMALNQLYTAPGRTGQGIGAALMDWALAEARELGADAMQLSVYSENYGAQRFYQRYGFTKIADIGFWVGEQRDAEFLYELRLD</sequence>
<evidence type="ECO:0000313" key="5">
    <source>
        <dbReference type="Proteomes" id="UP000468943"/>
    </source>
</evidence>
<dbReference type="Gene3D" id="3.40.630.30">
    <property type="match status" value="1"/>
</dbReference>
<organism evidence="4 5">
    <name type="scientific">Pontixanthobacter gangjinensis</name>
    <dbReference type="NCBI Taxonomy" id="1028742"/>
    <lineage>
        <taxon>Bacteria</taxon>
        <taxon>Pseudomonadati</taxon>
        <taxon>Pseudomonadota</taxon>
        <taxon>Alphaproteobacteria</taxon>
        <taxon>Sphingomonadales</taxon>
        <taxon>Erythrobacteraceae</taxon>
        <taxon>Pontixanthobacter</taxon>
    </lineage>
</organism>
<evidence type="ECO:0000256" key="1">
    <source>
        <dbReference type="ARBA" id="ARBA00022679"/>
    </source>
</evidence>
<dbReference type="InterPro" id="IPR050832">
    <property type="entry name" value="Bact_Acetyltransf"/>
</dbReference>
<dbReference type="SUPFAM" id="SSF55729">
    <property type="entry name" value="Acyl-CoA N-acyltransferases (Nat)"/>
    <property type="match status" value="1"/>
</dbReference>
<dbReference type="RefSeq" id="WP_160599050.1">
    <property type="nucleotide sequence ID" value="NZ_WTYS01000001.1"/>
</dbReference>